<accession>K0K448</accession>
<feature type="domain" description="HTH araC/xylS-type" evidence="4">
    <location>
        <begin position="182"/>
        <end position="279"/>
    </location>
</feature>
<dbReference type="Pfam" id="PF02311">
    <property type="entry name" value="AraC_binding"/>
    <property type="match status" value="1"/>
</dbReference>
<dbReference type="GO" id="GO:0043565">
    <property type="term" value="F:sequence-specific DNA binding"/>
    <property type="evidence" value="ECO:0007669"/>
    <property type="project" value="InterPro"/>
</dbReference>
<dbReference type="AlphaFoldDB" id="K0K448"/>
<organism evidence="5 6">
    <name type="scientific">Saccharothrix espanaensis (strain ATCC 51144 / DSM 44229 / JCM 9112 / NBRC 15066 / NRRL 15764)</name>
    <dbReference type="NCBI Taxonomy" id="1179773"/>
    <lineage>
        <taxon>Bacteria</taxon>
        <taxon>Bacillati</taxon>
        <taxon>Actinomycetota</taxon>
        <taxon>Actinomycetes</taxon>
        <taxon>Pseudonocardiales</taxon>
        <taxon>Pseudonocardiaceae</taxon>
        <taxon>Saccharothrix</taxon>
    </lineage>
</organism>
<dbReference type="InterPro" id="IPR018060">
    <property type="entry name" value="HTH_AraC"/>
</dbReference>
<evidence type="ECO:0000313" key="5">
    <source>
        <dbReference type="EMBL" id="CCH31338.1"/>
    </source>
</evidence>
<gene>
    <name evidence="5" type="ordered locus">BN6_40520</name>
</gene>
<protein>
    <submittedName>
        <fullName evidence="5">Transcriptional regulator, AraC family</fullName>
    </submittedName>
</protein>
<evidence type="ECO:0000313" key="6">
    <source>
        <dbReference type="Proteomes" id="UP000006281"/>
    </source>
</evidence>
<reference evidence="5 6" key="1">
    <citation type="journal article" date="2012" name="BMC Genomics">
        <title>Complete genome sequence of Saccharothrix espanaensis DSM 44229T and comparison to the other completely sequenced Pseudonocardiaceae.</title>
        <authorList>
            <person name="Strobel T."/>
            <person name="Al-Dilaimi A."/>
            <person name="Blom J."/>
            <person name="Gessner A."/>
            <person name="Kalinowski J."/>
            <person name="Luzhetska M."/>
            <person name="Puhler A."/>
            <person name="Szczepanowski R."/>
            <person name="Bechthold A."/>
            <person name="Ruckert C."/>
        </authorList>
    </citation>
    <scope>NUCLEOTIDE SEQUENCE [LARGE SCALE GENOMIC DNA]</scope>
    <source>
        <strain evidence="6">ATCC 51144 / DSM 44229 / JCM 9112 / NBRC 15066 / NRRL 15764</strain>
    </source>
</reference>
<evidence type="ECO:0000259" key="4">
    <source>
        <dbReference type="PROSITE" id="PS01124"/>
    </source>
</evidence>
<dbReference type="HOGENOM" id="CLU_000445_88_16_11"/>
<dbReference type="SUPFAM" id="SSF51215">
    <property type="entry name" value="Regulatory protein AraC"/>
    <property type="match status" value="1"/>
</dbReference>
<dbReference type="PROSITE" id="PS01124">
    <property type="entry name" value="HTH_ARAC_FAMILY_2"/>
    <property type="match status" value="1"/>
</dbReference>
<name>K0K448_SACES</name>
<keyword evidence="3" id="KW-0804">Transcription</keyword>
<dbReference type="InterPro" id="IPR009057">
    <property type="entry name" value="Homeodomain-like_sf"/>
</dbReference>
<dbReference type="STRING" id="1179773.BN6_40520"/>
<dbReference type="GO" id="GO:0003700">
    <property type="term" value="F:DNA-binding transcription factor activity"/>
    <property type="evidence" value="ECO:0007669"/>
    <property type="project" value="InterPro"/>
</dbReference>
<dbReference type="BioCyc" id="SESP1179773:BN6_RS19605-MONOMER"/>
<dbReference type="InterPro" id="IPR037923">
    <property type="entry name" value="HTH-like"/>
</dbReference>
<keyword evidence="6" id="KW-1185">Reference proteome</keyword>
<sequence>MRNFAVSGQKTPLMSGIGHAARLRFGGGAAGIERMEAALVGTAFEPHRHDTYAIGVTLAGVQTFRYRGEQRHCLPGQWHVLHPDEPHDGAAGTELGFGYRILYLDPALVQDALGGRPLPFVADPVIRPARVGAAVANWLRHIDDPLDDVEAAEITASVADLLRAHGTDPVRGRAALDLDAVRRVRALLRDDFAHPHRAADLERVSGLDRWSLARQFRAAFGTSPTRFRTMRQLDAARRSLGAGVPPAEVAAAVGFADQSHLTRMFKRAYGVTPAAWTAAVRGGAARVGPVPGGSAAGPDRVHHAGHVLTAAAERDGLAEQRVADVQQR</sequence>
<dbReference type="Gene3D" id="2.60.120.10">
    <property type="entry name" value="Jelly Rolls"/>
    <property type="match status" value="1"/>
</dbReference>
<dbReference type="SUPFAM" id="SSF46689">
    <property type="entry name" value="Homeodomain-like"/>
    <property type="match status" value="2"/>
</dbReference>
<dbReference type="InterPro" id="IPR003313">
    <property type="entry name" value="AraC-bd"/>
</dbReference>
<evidence type="ECO:0000256" key="3">
    <source>
        <dbReference type="ARBA" id="ARBA00023163"/>
    </source>
</evidence>
<dbReference type="KEGG" id="sesp:BN6_40520"/>
<dbReference type="EMBL" id="HE804045">
    <property type="protein sequence ID" value="CCH31338.1"/>
    <property type="molecule type" value="Genomic_DNA"/>
</dbReference>
<evidence type="ECO:0000256" key="1">
    <source>
        <dbReference type="ARBA" id="ARBA00023015"/>
    </source>
</evidence>
<dbReference type="Pfam" id="PF12833">
    <property type="entry name" value="HTH_18"/>
    <property type="match status" value="1"/>
</dbReference>
<proteinExistence type="predicted"/>
<dbReference type="InterPro" id="IPR014710">
    <property type="entry name" value="RmlC-like_jellyroll"/>
</dbReference>
<dbReference type="eggNOG" id="COG2207">
    <property type="taxonomic scope" value="Bacteria"/>
</dbReference>
<dbReference type="PANTHER" id="PTHR46796:SF2">
    <property type="entry name" value="TRANSCRIPTIONAL REGULATORY PROTEIN"/>
    <property type="match status" value="1"/>
</dbReference>
<dbReference type="InterPro" id="IPR050204">
    <property type="entry name" value="AraC_XylS_family_regulators"/>
</dbReference>
<keyword evidence="2" id="KW-0238">DNA-binding</keyword>
<evidence type="ECO:0000256" key="2">
    <source>
        <dbReference type="ARBA" id="ARBA00023125"/>
    </source>
</evidence>
<dbReference type="SMART" id="SM00342">
    <property type="entry name" value="HTH_ARAC"/>
    <property type="match status" value="1"/>
</dbReference>
<dbReference type="Proteomes" id="UP000006281">
    <property type="component" value="Chromosome"/>
</dbReference>
<keyword evidence="1" id="KW-0805">Transcription regulation</keyword>
<dbReference type="Gene3D" id="1.10.10.60">
    <property type="entry name" value="Homeodomain-like"/>
    <property type="match status" value="1"/>
</dbReference>
<dbReference type="PANTHER" id="PTHR46796">
    <property type="entry name" value="HTH-TYPE TRANSCRIPTIONAL ACTIVATOR RHAS-RELATED"/>
    <property type="match status" value="1"/>
</dbReference>